<dbReference type="Pfam" id="PF08240">
    <property type="entry name" value="ADH_N"/>
    <property type="match status" value="1"/>
</dbReference>
<organism evidence="2 3">
    <name type="scientific">Pantoea rodasii</name>
    <dbReference type="NCBI Taxonomy" id="1076549"/>
    <lineage>
        <taxon>Bacteria</taxon>
        <taxon>Pseudomonadati</taxon>
        <taxon>Pseudomonadota</taxon>
        <taxon>Gammaproteobacteria</taxon>
        <taxon>Enterobacterales</taxon>
        <taxon>Erwiniaceae</taxon>
        <taxon>Pantoea</taxon>
    </lineage>
</organism>
<dbReference type="Gene3D" id="3.90.180.10">
    <property type="entry name" value="Medium-chain alcohol dehydrogenases, catalytic domain"/>
    <property type="match status" value="1"/>
</dbReference>
<dbReference type="SMART" id="SM00829">
    <property type="entry name" value="PKS_ER"/>
    <property type="match status" value="1"/>
</dbReference>
<name>A0A0B1RAE7_9GAMM</name>
<sequence>MSDQAISVPADWRGWVWQGGDSPLDLQERYLSAAPLQSGEILVKNGAIGLNPVDWKVLNTQVEQVPGVDGAGTVVAVGPGVDKSLLGVRVAYHQNLQRNGSFAEYTVLAAQVVMRIPDELDFATAAAFPCPALTAWQAIEKIPVKPGAPILIAGAGGSVGHYLVQLAQARGFDVTTLSSERHWARLHALGAKRCLDDIQHNADTTQQRYFAVIDAVGPEHAESLADALLANGHLVCIQGRVDQWPCAAFGRALSLHEVALGALHQTDNGQQWQEITQQGENLLTQVARGSLQSEMLLHFPYDQLPAQLLALQHRNFSGKQVILL</sequence>
<dbReference type="EMBL" id="JTJJ01000036">
    <property type="protein sequence ID" value="KHJ68075.1"/>
    <property type="molecule type" value="Genomic_DNA"/>
</dbReference>
<dbReference type="InterPro" id="IPR011032">
    <property type="entry name" value="GroES-like_sf"/>
</dbReference>
<reference evidence="2 3" key="1">
    <citation type="submission" date="2014-11" db="EMBL/GenBank/DDBJ databases">
        <title>Genome sequencing of Pantoea rodasii ND03.</title>
        <authorList>
            <person name="Muhamad Yunos N.Y."/>
            <person name="Chan K.-G."/>
        </authorList>
    </citation>
    <scope>NUCLEOTIDE SEQUENCE [LARGE SCALE GENOMIC DNA]</scope>
    <source>
        <strain evidence="2 3">ND03</strain>
    </source>
</reference>
<feature type="domain" description="Enoyl reductase (ER)" evidence="1">
    <location>
        <begin position="19"/>
        <end position="322"/>
    </location>
</feature>
<comment type="caution">
    <text evidence="2">The sequence shown here is derived from an EMBL/GenBank/DDBJ whole genome shotgun (WGS) entry which is preliminary data.</text>
</comment>
<evidence type="ECO:0000259" key="1">
    <source>
        <dbReference type="SMART" id="SM00829"/>
    </source>
</evidence>
<dbReference type="AlphaFoldDB" id="A0A0B1RAE7"/>
<dbReference type="PANTHER" id="PTHR43482:SF1">
    <property type="entry name" value="PROTEIN AST1-RELATED"/>
    <property type="match status" value="1"/>
</dbReference>
<proteinExistence type="predicted"/>
<gene>
    <name evidence="2" type="ORF">QU24_10810</name>
</gene>
<dbReference type="InterPro" id="IPR013154">
    <property type="entry name" value="ADH-like_N"/>
</dbReference>
<accession>A0A0B1RAE7</accession>
<dbReference type="InterPro" id="IPR036291">
    <property type="entry name" value="NAD(P)-bd_dom_sf"/>
</dbReference>
<dbReference type="Proteomes" id="UP000030853">
    <property type="component" value="Unassembled WGS sequence"/>
</dbReference>
<dbReference type="SUPFAM" id="SSF51735">
    <property type="entry name" value="NAD(P)-binding Rossmann-fold domains"/>
    <property type="match status" value="1"/>
</dbReference>
<evidence type="ECO:0000313" key="2">
    <source>
        <dbReference type="EMBL" id="KHJ68075.1"/>
    </source>
</evidence>
<dbReference type="InterPro" id="IPR020843">
    <property type="entry name" value="ER"/>
</dbReference>
<dbReference type="InterPro" id="IPR052585">
    <property type="entry name" value="Lipid_raft_assoc_Zn_ADH"/>
</dbReference>
<evidence type="ECO:0000313" key="3">
    <source>
        <dbReference type="Proteomes" id="UP000030853"/>
    </source>
</evidence>
<dbReference type="SUPFAM" id="SSF50129">
    <property type="entry name" value="GroES-like"/>
    <property type="match status" value="1"/>
</dbReference>
<dbReference type="PANTHER" id="PTHR43482">
    <property type="entry name" value="PROTEIN AST1-RELATED"/>
    <property type="match status" value="1"/>
</dbReference>
<dbReference type="RefSeq" id="WP_039330853.1">
    <property type="nucleotide sequence ID" value="NZ_JTJJ01000036.1"/>
</dbReference>
<dbReference type="Gene3D" id="3.40.50.720">
    <property type="entry name" value="NAD(P)-binding Rossmann-like Domain"/>
    <property type="match status" value="1"/>
</dbReference>
<dbReference type="GO" id="GO:0016491">
    <property type="term" value="F:oxidoreductase activity"/>
    <property type="evidence" value="ECO:0007669"/>
    <property type="project" value="InterPro"/>
</dbReference>
<dbReference type="CDD" id="cd08271">
    <property type="entry name" value="MDR5"/>
    <property type="match status" value="1"/>
</dbReference>
<protein>
    <submittedName>
        <fullName evidence="2">Alcohol dehydrogenase</fullName>
    </submittedName>
</protein>